<proteinExistence type="predicted"/>
<sequence length="117" mass="13306">MKYKIDLSTKEGLQAVMARAEDTLLMATHNYEMAIEEEKIARMIYIDGYSTVFLSVLSGDQKIGEKKVPPSVVDKATKALCKDSYHSYENSLRESKKREEVMNSIKKLLDQRTRLGG</sequence>
<dbReference type="AlphaFoldDB" id="A0A0F9E589"/>
<organism evidence="1">
    <name type="scientific">marine sediment metagenome</name>
    <dbReference type="NCBI Taxonomy" id="412755"/>
    <lineage>
        <taxon>unclassified sequences</taxon>
        <taxon>metagenomes</taxon>
        <taxon>ecological metagenomes</taxon>
    </lineage>
</organism>
<dbReference type="EMBL" id="LAZR01028847">
    <property type="protein sequence ID" value="KKL61351.1"/>
    <property type="molecule type" value="Genomic_DNA"/>
</dbReference>
<accession>A0A0F9E589</accession>
<evidence type="ECO:0000313" key="1">
    <source>
        <dbReference type="EMBL" id="KKL61351.1"/>
    </source>
</evidence>
<comment type="caution">
    <text evidence="1">The sequence shown here is derived from an EMBL/GenBank/DDBJ whole genome shotgun (WGS) entry which is preliminary data.</text>
</comment>
<gene>
    <name evidence="1" type="ORF">LCGC14_2196140</name>
</gene>
<name>A0A0F9E589_9ZZZZ</name>
<reference evidence="1" key="1">
    <citation type="journal article" date="2015" name="Nature">
        <title>Complex archaea that bridge the gap between prokaryotes and eukaryotes.</title>
        <authorList>
            <person name="Spang A."/>
            <person name="Saw J.H."/>
            <person name="Jorgensen S.L."/>
            <person name="Zaremba-Niedzwiedzka K."/>
            <person name="Martijn J."/>
            <person name="Lind A.E."/>
            <person name="van Eijk R."/>
            <person name="Schleper C."/>
            <person name="Guy L."/>
            <person name="Ettema T.J."/>
        </authorList>
    </citation>
    <scope>NUCLEOTIDE SEQUENCE</scope>
</reference>
<protein>
    <submittedName>
        <fullName evidence="1">Uncharacterized protein</fullName>
    </submittedName>
</protein>